<dbReference type="RefSeq" id="WP_233053966.1">
    <property type="nucleotide sequence ID" value="NZ_JAIMJA010000018.1"/>
</dbReference>
<dbReference type="EMBL" id="JAIMJA010000018">
    <property type="protein sequence ID" value="MCE2596322.1"/>
    <property type="molecule type" value="Genomic_DNA"/>
</dbReference>
<proteinExistence type="predicted"/>
<keyword evidence="2" id="KW-1185">Reference proteome</keyword>
<sequence>MSTNIIKSSVATVQVGVAKADGKLLLTDSVVIFEPYNQQFGLGPYQFKRNEITSVTKCLGKGGGILPITTDAIRITLASGQVYELIISDPEQWINELSEVV</sequence>
<name>A0ABS8WDW3_9GAMM</name>
<dbReference type="Proteomes" id="UP001201273">
    <property type="component" value="Unassembled WGS sequence"/>
</dbReference>
<evidence type="ECO:0000313" key="1">
    <source>
        <dbReference type="EMBL" id="MCE2596322.1"/>
    </source>
</evidence>
<gene>
    <name evidence="1" type="ORF">K6Y31_16090</name>
</gene>
<reference evidence="1 2" key="1">
    <citation type="journal article" date="2022" name="Environ. Microbiol. Rep.">
        <title>Eco-phylogenetic analyses reveal divergent evolution of vitamin B12 metabolism in the marine bacterial family 'Psychromonadaceae'.</title>
        <authorList>
            <person name="Jin X."/>
            <person name="Yang Y."/>
            <person name="Cao H."/>
            <person name="Gao B."/>
            <person name="Zhao Z."/>
        </authorList>
    </citation>
    <scope>NUCLEOTIDE SEQUENCE [LARGE SCALE GENOMIC DNA]</scope>
    <source>
        <strain evidence="1 2">MKS20</strain>
    </source>
</reference>
<evidence type="ECO:0008006" key="3">
    <source>
        <dbReference type="Google" id="ProtNLM"/>
    </source>
</evidence>
<accession>A0ABS8WDW3</accession>
<comment type="caution">
    <text evidence="1">The sequence shown here is derived from an EMBL/GenBank/DDBJ whole genome shotgun (WGS) entry which is preliminary data.</text>
</comment>
<evidence type="ECO:0000313" key="2">
    <source>
        <dbReference type="Proteomes" id="UP001201273"/>
    </source>
</evidence>
<protein>
    <recommendedName>
        <fullName evidence="3">GRAM domain-containing protein</fullName>
    </recommendedName>
</protein>
<organism evidence="1 2">
    <name type="scientific">Motilimonas cestriensis</name>
    <dbReference type="NCBI Taxonomy" id="2742685"/>
    <lineage>
        <taxon>Bacteria</taxon>
        <taxon>Pseudomonadati</taxon>
        <taxon>Pseudomonadota</taxon>
        <taxon>Gammaproteobacteria</taxon>
        <taxon>Alteromonadales</taxon>
        <taxon>Alteromonadales genera incertae sedis</taxon>
        <taxon>Motilimonas</taxon>
    </lineage>
</organism>